<organism evidence="2 3">
    <name type="scientific">Litchfieldia luteola</name>
    <dbReference type="NCBI Taxonomy" id="682179"/>
    <lineage>
        <taxon>Bacteria</taxon>
        <taxon>Bacillati</taxon>
        <taxon>Bacillota</taxon>
        <taxon>Bacilli</taxon>
        <taxon>Bacillales</taxon>
        <taxon>Bacillaceae</taxon>
        <taxon>Litchfieldia</taxon>
    </lineage>
</organism>
<keyword evidence="1" id="KW-0812">Transmembrane</keyword>
<evidence type="ECO:0000256" key="1">
    <source>
        <dbReference type="SAM" id="Phobius"/>
    </source>
</evidence>
<reference evidence="2 3" key="1">
    <citation type="submission" date="2020-10" db="EMBL/GenBank/DDBJ databases">
        <title>Bacillus sp. HD4P25, an endophyte from a halophyte.</title>
        <authorList>
            <person name="Sun J.-Q."/>
        </authorList>
    </citation>
    <scope>NUCLEOTIDE SEQUENCE [LARGE SCALE GENOMIC DNA]</scope>
    <source>
        <strain evidence="2 3">YIM 93174</strain>
    </source>
</reference>
<comment type="caution">
    <text evidence="2">The sequence shown here is derived from an EMBL/GenBank/DDBJ whole genome shotgun (WGS) entry which is preliminary data.</text>
</comment>
<dbReference type="EMBL" id="JADCLJ010000008">
    <property type="protein sequence ID" value="MBE4907366.1"/>
    <property type="molecule type" value="Genomic_DNA"/>
</dbReference>
<proteinExistence type="predicted"/>
<dbReference type="Proteomes" id="UP001516662">
    <property type="component" value="Unassembled WGS sequence"/>
</dbReference>
<keyword evidence="1" id="KW-0472">Membrane</keyword>
<accession>A0ABR9QG13</accession>
<keyword evidence="1" id="KW-1133">Transmembrane helix</keyword>
<gene>
    <name evidence="2" type="ORF">IMZ08_04730</name>
</gene>
<dbReference type="RefSeq" id="WP_193534850.1">
    <property type="nucleotide sequence ID" value="NZ_JADCLJ010000008.1"/>
</dbReference>
<evidence type="ECO:0000313" key="3">
    <source>
        <dbReference type="Proteomes" id="UP001516662"/>
    </source>
</evidence>
<name>A0ABR9QG13_9BACI</name>
<sequence>MKEDKNQSSRSTVNHNNNDVKVNNNFSITINLGDAANVLALVVGFCLIKKLLKKS</sequence>
<evidence type="ECO:0000313" key="2">
    <source>
        <dbReference type="EMBL" id="MBE4907366.1"/>
    </source>
</evidence>
<keyword evidence="3" id="KW-1185">Reference proteome</keyword>
<protein>
    <submittedName>
        <fullName evidence="2">Uncharacterized protein</fullName>
    </submittedName>
</protein>
<feature type="transmembrane region" description="Helical" evidence="1">
    <location>
        <begin position="26"/>
        <end position="48"/>
    </location>
</feature>